<evidence type="ECO:0000313" key="2">
    <source>
        <dbReference type="EMBL" id="NMK54659.1"/>
    </source>
</evidence>
<keyword evidence="1" id="KW-0472">Membrane</keyword>
<reference evidence="2 3" key="1">
    <citation type="submission" date="2020-04" db="EMBL/GenBank/DDBJ databases">
        <title>The Epidemiology and Molecular Characteristics of Linezolid-Resistant Staphylococcus capitis in Huashan Hospital, Shanghai.</title>
        <authorList>
            <person name="Ding L."/>
            <person name="Li P."/>
            <person name="Yang Y."/>
            <person name="Lin D."/>
            <person name="Xu X."/>
        </authorList>
    </citation>
    <scope>NUCLEOTIDE SEQUENCE [LARGE SCALE GENOMIC DNA]</scope>
    <source>
        <strain evidence="2 3">17-84</strain>
    </source>
</reference>
<evidence type="ECO:0000256" key="1">
    <source>
        <dbReference type="SAM" id="Phobius"/>
    </source>
</evidence>
<protein>
    <recommendedName>
        <fullName evidence="4">ABC transporter ATP-binding protein</fullName>
    </recommendedName>
</protein>
<proteinExistence type="predicted"/>
<sequence>MNLLIKAIVTGKWKIGMYLLGQFTCFLISLSLAIVSTEIVAIPFDKWLMQANDTFSSSLIIVLFVLIAITFIFASFLLTYIYNRFAMKRCMA</sequence>
<accession>A0ABX1SU90</accession>
<dbReference type="Proteomes" id="UP000538955">
    <property type="component" value="Unassembled WGS sequence"/>
</dbReference>
<keyword evidence="1" id="KW-0812">Transmembrane</keyword>
<dbReference type="RefSeq" id="WP_168993012.1">
    <property type="nucleotide sequence ID" value="NZ_JABBMD010000118.1"/>
</dbReference>
<keyword evidence="3" id="KW-1185">Reference proteome</keyword>
<evidence type="ECO:0000313" key="3">
    <source>
        <dbReference type="Proteomes" id="UP000538955"/>
    </source>
</evidence>
<organism evidence="2 3">
    <name type="scientific">Staphylococcus capitis</name>
    <dbReference type="NCBI Taxonomy" id="29388"/>
    <lineage>
        <taxon>Bacteria</taxon>
        <taxon>Bacillati</taxon>
        <taxon>Bacillota</taxon>
        <taxon>Bacilli</taxon>
        <taxon>Bacillales</taxon>
        <taxon>Staphylococcaceae</taxon>
        <taxon>Staphylococcus</taxon>
    </lineage>
</organism>
<name>A0ABX1SU90_STACP</name>
<dbReference type="EMBL" id="JABBMI010000064">
    <property type="protein sequence ID" value="NMK54659.1"/>
    <property type="molecule type" value="Genomic_DNA"/>
</dbReference>
<gene>
    <name evidence="2" type="ORF">HHM24_07985</name>
</gene>
<feature type="transmembrane region" description="Helical" evidence="1">
    <location>
        <begin position="15"/>
        <end position="35"/>
    </location>
</feature>
<feature type="transmembrane region" description="Helical" evidence="1">
    <location>
        <begin position="55"/>
        <end position="82"/>
    </location>
</feature>
<comment type="caution">
    <text evidence="2">The sequence shown here is derived from an EMBL/GenBank/DDBJ whole genome shotgun (WGS) entry which is preliminary data.</text>
</comment>
<keyword evidence="1" id="KW-1133">Transmembrane helix</keyword>
<evidence type="ECO:0008006" key="4">
    <source>
        <dbReference type="Google" id="ProtNLM"/>
    </source>
</evidence>